<organism evidence="1 2">
    <name type="scientific">Chryseolinea serpens</name>
    <dbReference type="NCBI Taxonomy" id="947013"/>
    <lineage>
        <taxon>Bacteria</taxon>
        <taxon>Pseudomonadati</taxon>
        <taxon>Bacteroidota</taxon>
        <taxon>Cytophagia</taxon>
        <taxon>Cytophagales</taxon>
        <taxon>Fulvivirgaceae</taxon>
        <taxon>Chryseolinea</taxon>
    </lineage>
</organism>
<name>A0A1M5U2B1_9BACT</name>
<dbReference type="OrthoDB" id="9783680at2"/>
<sequence>MLQNRVDPFGNLIKTKARGAWMGNRGVIHNENQEILRPFKLKAWIICKLQFKGRHRKIMSPNRWTELFFLDEATAFAAGHRPCFECRREDAGKFKTFWLKGNPEYAFDKKTSIQKIDEIMHGERIDRQGSKVVFEEDVHSLPNGCFVLHNDGPFLVLNKMLLPWSPSGYLQGIPFPQVGKVSVLTPKSVVNAFRAGYLPEMAVVLS</sequence>
<protein>
    <submittedName>
        <fullName evidence="1">Uncharacterized protein</fullName>
    </submittedName>
</protein>
<dbReference type="Proteomes" id="UP000184212">
    <property type="component" value="Unassembled WGS sequence"/>
</dbReference>
<evidence type="ECO:0000313" key="1">
    <source>
        <dbReference type="EMBL" id="SHH56986.1"/>
    </source>
</evidence>
<reference evidence="1 2" key="1">
    <citation type="submission" date="2016-11" db="EMBL/GenBank/DDBJ databases">
        <authorList>
            <person name="Jaros S."/>
            <person name="Januszkiewicz K."/>
            <person name="Wedrychowicz H."/>
        </authorList>
    </citation>
    <scope>NUCLEOTIDE SEQUENCE [LARGE SCALE GENOMIC DNA]</scope>
    <source>
        <strain evidence="1 2">DSM 24574</strain>
    </source>
</reference>
<keyword evidence="2" id="KW-1185">Reference proteome</keyword>
<dbReference type="RefSeq" id="WP_073138273.1">
    <property type="nucleotide sequence ID" value="NZ_FQWQ01000003.1"/>
</dbReference>
<gene>
    <name evidence="1" type="ORF">SAMN04488109_4411</name>
</gene>
<dbReference type="EMBL" id="FQWQ01000003">
    <property type="protein sequence ID" value="SHH56986.1"/>
    <property type="molecule type" value="Genomic_DNA"/>
</dbReference>
<evidence type="ECO:0000313" key="2">
    <source>
        <dbReference type="Proteomes" id="UP000184212"/>
    </source>
</evidence>
<dbReference type="AlphaFoldDB" id="A0A1M5U2B1"/>
<dbReference type="STRING" id="947013.SAMN04488109_4411"/>
<accession>A0A1M5U2B1</accession>
<proteinExistence type="predicted"/>